<sequence length="485" mass="48819">MPASPTASRPNAVVAVLALAGIVVSLMQTLVIPIVPELPKLLDAPASDAAWAVTATLLAAAVATPVVGRLGDMAGKRRMLLFSLVLLIAGSVICALSDALVPMVVGRAMQGLSAAVIPLGISIMRDELPAERLAGATALMSASLGVGGALGLPAAALIADNLDWHMLFWTSGALGAVALVLVLALVPESAVRTGGRFDLLGGIGMAAGLVCLLLAISKGADWGWTGGLTLGLFAAAVVILLVWGRWELRTPQPLVDLRTTARRQVLFTNLASIAVGFSMFAMSLVLPQLLQLPEATGFGLGRSLLTAGLVMAPSGLVMMAFAPVSASVSKARGPKVTLMIGALIVAAGYGLNIVLMSEVWHLVLVSCVIGAGIGFTYGAMPALIMGAVPAAETAAANSLNTLMRSIGTSVASAIAGVILAQMTISLGGFALPSENAFKVVMAIGAGAALLAFAIASFIPRHRPAGAVPAPAGSADGVEAGAASVR</sequence>
<evidence type="ECO:0000259" key="6">
    <source>
        <dbReference type="PROSITE" id="PS50850"/>
    </source>
</evidence>
<dbReference type="EMBL" id="JAVRFH010000002">
    <property type="protein sequence ID" value="MDT0609341.1"/>
    <property type="molecule type" value="Genomic_DNA"/>
</dbReference>
<evidence type="ECO:0000256" key="4">
    <source>
        <dbReference type="ARBA" id="ARBA00023136"/>
    </source>
</evidence>
<feature type="transmembrane region" description="Helical" evidence="5">
    <location>
        <begin position="362"/>
        <end position="388"/>
    </location>
</feature>
<dbReference type="SUPFAM" id="SSF103473">
    <property type="entry name" value="MFS general substrate transporter"/>
    <property type="match status" value="2"/>
</dbReference>
<feature type="transmembrane region" description="Helical" evidence="5">
    <location>
        <begin position="304"/>
        <end position="324"/>
    </location>
</feature>
<feature type="transmembrane region" description="Helical" evidence="5">
    <location>
        <begin position="437"/>
        <end position="458"/>
    </location>
</feature>
<feature type="transmembrane region" description="Helical" evidence="5">
    <location>
        <begin position="136"/>
        <end position="158"/>
    </location>
</feature>
<dbReference type="InterPro" id="IPR036259">
    <property type="entry name" value="MFS_trans_sf"/>
</dbReference>
<feature type="transmembrane region" description="Helical" evidence="5">
    <location>
        <begin position="107"/>
        <end position="124"/>
    </location>
</feature>
<reference evidence="7" key="1">
    <citation type="submission" date="2024-05" db="EMBL/GenBank/DDBJ databases">
        <title>30 novel species of actinomycetes from the DSMZ collection.</title>
        <authorList>
            <person name="Nouioui I."/>
        </authorList>
    </citation>
    <scope>NUCLEOTIDE SEQUENCE</scope>
    <source>
        <strain evidence="7">DSM 40712</strain>
    </source>
</reference>
<dbReference type="PANTHER" id="PTHR23501">
    <property type="entry name" value="MAJOR FACILITATOR SUPERFAMILY"/>
    <property type="match status" value="1"/>
</dbReference>
<dbReference type="PANTHER" id="PTHR23501:SF197">
    <property type="entry name" value="COMD"/>
    <property type="match status" value="1"/>
</dbReference>
<keyword evidence="3 5" id="KW-1133">Transmembrane helix</keyword>
<evidence type="ECO:0000313" key="7">
    <source>
        <dbReference type="EMBL" id="MDT0609341.1"/>
    </source>
</evidence>
<evidence type="ECO:0000313" key="8">
    <source>
        <dbReference type="Proteomes" id="UP001180724"/>
    </source>
</evidence>
<feature type="transmembrane region" description="Helical" evidence="5">
    <location>
        <begin position="265"/>
        <end position="284"/>
    </location>
</feature>
<dbReference type="InterPro" id="IPR020846">
    <property type="entry name" value="MFS_dom"/>
</dbReference>
<dbReference type="RefSeq" id="WP_311570920.1">
    <property type="nucleotide sequence ID" value="NZ_JAVRFH010000002.1"/>
</dbReference>
<evidence type="ECO:0000256" key="5">
    <source>
        <dbReference type="SAM" id="Phobius"/>
    </source>
</evidence>
<feature type="transmembrane region" description="Helical" evidence="5">
    <location>
        <begin position="222"/>
        <end position="244"/>
    </location>
</feature>
<keyword evidence="8" id="KW-1185">Reference proteome</keyword>
<feature type="transmembrane region" description="Helical" evidence="5">
    <location>
        <begin position="164"/>
        <end position="185"/>
    </location>
</feature>
<proteinExistence type="predicted"/>
<evidence type="ECO:0000256" key="1">
    <source>
        <dbReference type="ARBA" id="ARBA00004651"/>
    </source>
</evidence>
<keyword evidence="4 5" id="KW-0472">Membrane</keyword>
<comment type="caution">
    <text evidence="7">The sequence shown here is derived from an EMBL/GenBank/DDBJ whole genome shotgun (WGS) entry which is preliminary data.</text>
</comment>
<accession>A0ABU3AGM9</accession>
<feature type="transmembrane region" description="Helical" evidence="5">
    <location>
        <begin position="80"/>
        <end position="101"/>
    </location>
</feature>
<name>A0ABU3AGM9_9ACTN</name>
<feature type="transmembrane region" description="Helical" evidence="5">
    <location>
        <begin position="12"/>
        <end position="34"/>
    </location>
</feature>
<feature type="domain" description="Major facilitator superfamily (MFS) profile" evidence="6">
    <location>
        <begin position="13"/>
        <end position="462"/>
    </location>
</feature>
<gene>
    <name evidence="7" type="ORF">RM812_03695</name>
</gene>
<protein>
    <submittedName>
        <fullName evidence="7">MFS transporter</fullName>
    </submittedName>
</protein>
<feature type="transmembrane region" description="Helical" evidence="5">
    <location>
        <begin position="336"/>
        <end position="356"/>
    </location>
</feature>
<organism evidence="7 8">
    <name type="scientific">Streptomyces lancefieldiae</name>
    <dbReference type="NCBI Taxonomy" id="3075520"/>
    <lineage>
        <taxon>Bacteria</taxon>
        <taxon>Bacillati</taxon>
        <taxon>Actinomycetota</taxon>
        <taxon>Actinomycetes</taxon>
        <taxon>Kitasatosporales</taxon>
        <taxon>Streptomycetaceae</taxon>
        <taxon>Streptomyces</taxon>
    </lineage>
</organism>
<dbReference type="Pfam" id="PF07690">
    <property type="entry name" value="MFS_1"/>
    <property type="match status" value="1"/>
</dbReference>
<evidence type="ECO:0000256" key="3">
    <source>
        <dbReference type="ARBA" id="ARBA00022989"/>
    </source>
</evidence>
<evidence type="ECO:0000256" key="2">
    <source>
        <dbReference type="ARBA" id="ARBA00022692"/>
    </source>
</evidence>
<dbReference type="InterPro" id="IPR011701">
    <property type="entry name" value="MFS"/>
</dbReference>
<feature type="transmembrane region" description="Helical" evidence="5">
    <location>
        <begin position="197"/>
        <end position="216"/>
    </location>
</feature>
<feature type="transmembrane region" description="Helical" evidence="5">
    <location>
        <begin position="409"/>
        <end position="431"/>
    </location>
</feature>
<feature type="transmembrane region" description="Helical" evidence="5">
    <location>
        <begin position="49"/>
        <end position="68"/>
    </location>
</feature>
<comment type="subcellular location">
    <subcellularLocation>
        <location evidence="1">Cell membrane</location>
        <topology evidence="1">Multi-pass membrane protein</topology>
    </subcellularLocation>
</comment>
<dbReference type="Proteomes" id="UP001180724">
    <property type="component" value="Unassembled WGS sequence"/>
</dbReference>
<keyword evidence="2 5" id="KW-0812">Transmembrane</keyword>
<dbReference type="PROSITE" id="PS50850">
    <property type="entry name" value="MFS"/>
    <property type="match status" value="1"/>
</dbReference>
<dbReference type="Gene3D" id="1.20.1250.20">
    <property type="entry name" value="MFS general substrate transporter like domains"/>
    <property type="match status" value="2"/>
</dbReference>